<reference evidence="2 3" key="1">
    <citation type="journal article" date="2018" name="Mol. Plant">
        <title>The genome of Artemisia annua provides insight into the evolution of Asteraceae family and artemisinin biosynthesis.</title>
        <authorList>
            <person name="Shen Q."/>
            <person name="Zhang L."/>
            <person name="Liao Z."/>
            <person name="Wang S."/>
            <person name="Yan T."/>
            <person name="Shi P."/>
            <person name="Liu M."/>
            <person name="Fu X."/>
            <person name="Pan Q."/>
            <person name="Wang Y."/>
            <person name="Lv Z."/>
            <person name="Lu X."/>
            <person name="Zhang F."/>
            <person name="Jiang W."/>
            <person name="Ma Y."/>
            <person name="Chen M."/>
            <person name="Hao X."/>
            <person name="Li L."/>
            <person name="Tang Y."/>
            <person name="Lv G."/>
            <person name="Zhou Y."/>
            <person name="Sun X."/>
            <person name="Brodelius P.E."/>
            <person name="Rose J.K.C."/>
            <person name="Tang K."/>
        </authorList>
    </citation>
    <scope>NUCLEOTIDE SEQUENCE [LARGE SCALE GENOMIC DNA]</scope>
    <source>
        <strain evidence="3">cv. Huhao1</strain>
        <tissue evidence="2">Leaf</tissue>
    </source>
</reference>
<name>A0A2U1MKS5_ARTAN</name>
<dbReference type="Proteomes" id="UP000245207">
    <property type="component" value="Unassembled WGS sequence"/>
</dbReference>
<dbReference type="OrthoDB" id="550780at2759"/>
<dbReference type="Pfam" id="PF15072">
    <property type="entry name" value="HROB"/>
    <property type="match status" value="1"/>
</dbReference>
<accession>A0A2U1MKS5</accession>
<proteinExistence type="predicted"/>
<keyword evidence="3" id="KW-1185">Reference proteome</keyword>
<dbReference type="InterPro" id="IPR058570">
    <property type="entry name" value="HROB_OB"/>
</dbReference>
<evidence type="ECO:0000259" key="1">
    <source>
        <dbReference type="Pfam" id="PF15072"/>
    </source>
</evidence>
<evidence type="ECO:0000313" key="3">
    <source>
        <dbReference type="Proteomes" id="UP000245207"/>
    </source>
</evidence>
<dbReference type="EMBL" id="PKPP01005004">
    <property type="protein sequence ID" value="PWA61861.1"/>
    <property type="molecule type" value="Genomic_DNA"/>
</dbReference>
<gene>
    <name evidence="2" type="ORF">CTI12_AA368800</name>
</gene>
<organism evidence="2 3">
    <name type="scientific">Artemisia annua</name>
    <name type="common">Sweet wormwood</name>
    <dbReference type="NCBI Taxonomy" id="35608"/>
    <lineage>
        <taxon>Eukaryota</taxon>
        <taxon>Viridiplantae</taxon>
        <taxon>Streptophyta</taxon>
        <taxon>Embryophyta</taxon>
        <taxon>Tracheophyta</taxon>
        <taxon>Spermatophyta</taxon>
        <taxon>Magnoliopsida</taxon>
        <taxon>eudicotyledons</taxon>
        <taxon>Gunneridae</taxon>
        <taxon>Pentapetalae</taxon>
        <taxon>asterids</taxon>
        <taxon>campanulids</taxon>
        <taxon>Asterales</taxon>
        <taxon>Asteraceae</taxon>
        <taxon>Asteroideae</taxon>
        <taxon>Anthemideae</taxon>
        <taxon>Artemisiinae</taxon>
        <taxon>Artemisia</taxon>
    </lineage>
</organism>
<evidence type="ECO:0000313" key="2">
    <source>
        <dbReference type="EMBL" id="PWA61861.1"/>
    </source>
</evidence>
<protein>
    <recommendedName>
        <fullName evidence="1">Homologous recombination OB-fold protein OB-fold domain-containing protein</fullName>
    </recommendedName>
</protein>
<dbReference type="AlphaFoldDB" id="A0A2U1MKS5"/>
<dbReference type="PANTHER" id="PTHR14523">
    <property type="entry name" value="UNCHARACTERIZED PROTEIN C17ORF53 HOMOLOG"/>
    <property type="match status" value="1"/>
</dbReference>
<dbReference type="InterPro" id="IPR028045">
    <property type="entry name" value="HROB"/>
</dbReference>
<feature type="domain" description="Homologous recombination OB-fold protein OB-fold" evidence="1">
    <location>
        <begin position="132"/>
        <end position="185"/>
    </location>
</feature>
<comment type="caution">
    <text evidence="2">The sequence shown here is derived from an EMBL/GenBank/DDBJ whole genome shotgun (WGS) entry which is preliminary data.</text>
</comment>
<dbReference type="GO" id="GO:0000725">
    <property type="term" value="P:recombinational repair"/>
    <property type="evidence" value="ECO:0007669"/>
    <property type="project" value="InterPro"/>
</dbReference>
<sequence>MNSPPNWEELLDIDDSDLRLSATTQNMVSYENQVGNSDLRLSATTQNIFSYENPKVENCDKMPVGIIRGHAGLVQTTNIRKTTDIQEVVNDEMPVGITQEYIRKVVHDVGEDSDFNSGPWIRAVEYMKSDGGTIHHKVVNDERFENKMVVGAVLILHNVSVFSPKQSGNHYLNITLRNVVEVFSDDMVPLEV</sequence>
<dbReference type="PANTHER" id="PTHR14523:SF1">
    <property type="entry name" value="HOMOLOGOUS RECOMBINATION OB-FOLD PROTEIN"/>
    <property type="match status" value="1"/>
</dbReference>